<feature type="domain" description="Peptidase C1A papain C-terminal" evidence="10">
    <location>
        <begin position="28"/>
        <end position="278"/>
    </location>
</feature>
<keyword evidence="11" id="KW-1185">Reference proteome</keyword>
<evidence type="ECO:0000256" key="2">
    <source>
        <dbReference type="ARBA" id="ARBA00022670"/>
    </source>
</evidence>
<dbReference type="GO" id="GO:0006508">
    <property type="term" value="P:proteolysis"/>
    <property type="evidence" value="ECO:0007669"/>
    <property type="project" value="UniProtKB-KW"/>
</dbReference>
<dbReference type="SUPFAM" id="SSF54001">
    <property type="entry name" value="Cysteine proteinases"/>
    <property type="match status" value="1"/>
</dbReference>
<dbReference type="SMART" id="SM00645">
    <property type="entry name" value="Pept_C1"/>
    <property type="match status" value="1"/>
</dbReference>
<dbReference type="PRINTS" id="PR00705">
    <property type="entry name" value="PAPAIN"/>
</dbReference>
<evidence type="ECO:0000256" key="3">
    <source>
        <dbReference type="ARBA" id="ARBA00022729"/>
    </source>
</evidence>
<dbReference type="WBParaSite" id="TREG1_32260.2">
    <property type="protein sequence ID" value="TREG1_32260.2"/>
    <property type="gene ID" value="TREG1_32260"/>
</dbReference>
<dbReference type="InterPro" id="IPR025660">
    <property type="entry name" value="Pept_his_AS"/>
</dbReference>
<dbReference type="GO" id="GO:0008234">
    <property type="term" value="F:cysteine-type peptidase activity"/>
    <property type="evidence" value="ECO:0007669"/>
    <property type="project" value="UniProtKB-KW"/>
</dbReference>
<reference evidence="11" key="1">
    <citation type="submission" date="2022-06" db="EMBL/GenBank/DDBJ databases">
        <authorList>
            <person name="Berger JAMES D."/>
            <person name="Berger JAMES D."/>
        </authorList>
    </citation>
    <scope>NUCLEOTIDE SEQUENCE [LARGE SCALE GENOMIC DNA]</scope>
</reference>
<dbReference type="InterPro" id="IPR000169">
    <property type="entry name" value="Pept_cys_AS"/>
</dbReference>
<dbReference type="InterPro" id="IPR038765">
    <property type="entry name" value="Papain-like_cys_pep_sf"/>
</dbReference>
<evidence type="ECO:0000256" key="6">
    <source>
        <dbReference type="ARBA" id="ARBA00023145"/>
    </source>
</evidence>
<dbReference type="PANTHER" id="PTHR12411">
    <property type="entry name" value="CYSTEINE PROTEASE FAMILY C1-RELATED"/>
    <property type="match status" value="1"/>
</dbReference>
<name>A0AA85JNR5_TRIRE</name>
<keyword evidence="5" id="KW-0788">Thiol protease</keyword>
<evidence type="ECO:0000313" key="11">
    <source>
        <dbReference type="Proteomes" id="UP000050795"/>
    </source>
</evidence>
<dbReference type="PROSITE" id="PS00639">
    <property type="entry name" value="THIOL_PROTEASE_HIS"/>
    <property type="match status" value="1"/>
</dbReference>
<evidence type="ECO:0000256" key="5">
    <source>
        <dbReference type="ARBA" id="ARBA00022807"/>
    </source>
</evidence>
<dbReference type="PROSITE" id="PS00139">
    <property type="entry name" value="THIOL_PROTEASE_CYS"/>
    <property type="match status" value="1"/>
</dbReference>
<organism evidence="11 12">
    <name type="scientific">Trichobilharzia regenti</name>
    <name type="common">Nasal bird schistosome</name>
    <dbReference type="NCBI Taxonomy" id="157069"/>
    <lineage>
        <taxon>Eukaryota</taxon>
        <taxon>Metazoa</taxon>
        <taxon>Spiralia</taxon>
        <taxon>Lophotrochozoa</taxon>
        <taxon>Platyhelminthes</taxon>
        <taxon>Trematoda</taxon>
        <taxon>Digenea</taxon>
        <taxon>Strigeidida</taxon>
        <taxon>Schistosomatoidea</taxon>
        <taxon>Schistosomatidae</taxon>
        <taxon>Trichobilharzia</taxon>
    </lineage>
</organism>
<keyword evidence="6" id="KW-0865">Zymogen</keyword>
<dbReference type="InterPro" id="IPR025661">
    <property type="entry name" value="Pept_asp_AS"/>
</dbReference>
<keyword evidence="3" id="KW-0732">Signal</keyword>
<proteinExistence type="inferred from homology"/>
<comment type="function">
    <text evidence="8">Thiol protease. Has a role as a digestive enzyme.</text>
</comment>
<evidence type="ECO:0000256" key="1">
    <source>
        <dbReference type="ARBA" id="ARBA00008455"/>
    </source>
</evidence>
<evidence type="ECO:0000256" key="7">
    <source>
        <dbReference type="ARBA" id="ARBA00023157"/>
    </source>
</evidence>
<sequence>MMGVIFEDSDVKQRSRPTINHNEVNIDLPKFFDSRKHWNKCESIRTIRDQSGCGSCWAFGAVEAMSDRICIHSHSHISVELSAVNLLSCCTRCGLGCQGGIPGMAWDYWKDEGIVTGGSNESNSGCQPYPFPECSHHSTRGRHPSCGGQLYDTPECENHCQYDYERLYENDKYYGKSSYNVAGDETSIMKEILLHGPVEGALFVYEDFFNYKSGVYKHITGSYVGGHAIRILGWGVYRNIPYWLCANSWNEDWGDKGYFKILRGQNECGIESNIVAGLPKKHRE</sequence>
<dbReference type="Gene3D" id="3.90.70.10">
    <property type="entry name" value="Cysteine proteinases"/>
    <property type="match status" value="1"/>
</dbReference>
<dbReference type="PROSITE" id="PS00640">
    <property type="entry name" value="THIOL_PROTEASE_ASN"/>
    <property type="match status" value="1"/>
</dbReference>
<keyword evidence="7" id="KW-1015">Disulfide bond</keyword>
<dbReference type="AlphaFoldDB" id="A0AA85JNR5"/>
<comment type="similarity">
    <text evidence="1">Belongs to the peptidase C1 family.</text>
</comment>
<dbReference type="InterPro" id="IPR013128">
    <property type="entry name" value="Peptidase_C1A"/>
</dbReference>
<accession>A0AA85JNR5</accession>
<dbReference type="Pfam" id="PF00112">
    <property type="entry name" value="Peptidase_C1"/>
    <property type="match status" value="1"/>
</dbReference>
<evidence type="ECO:0000256" key="9">
    <source>
        <dbReference type="ARBA" id="ARBA00073107"/>
    </source>
</evidence>
<dbReference type="InterPro" id="IPR000668">
    <property type="entry name" value="Peptidase_C1A_C"/>
</dbReference>
<keyword evidence="4" id="KW-0378">Hydrolase</keyword>
<evidence type="ECO:0000313" key="12">
    <source>
        <dbReference type="WBParaSite" id="TREG1_32260.2"/>
    </source>
</evidence>
<dbReference type="Proteomes" id="UP000050795">
    <property type="component" value="Unassembled WGS sequence"/>
</dbReference>
<reference evidence="12" key="2">
    <citation type="submission" date="2023-11" db="UniProtKB">
        <authorList>
            <consortium name="WormBaseParasite"/>
        </authorList>
    </citation>
    <scope>IDENTIFICATION</scope>
</reference>
<keyword evidence="2" id="KW-0645">Protease</keyword>
<dbReference type="CDD" id="cd02620">
    <property type="entry name" value="Peptidase_C1A_CathepsinB"/>
    <property type="match status" value="1"/>
</dbReference>
<protein>
    <recommendedName>
        <fullName evidence="9">Cathepsin B-like cysteine proteinase</fullName>
    </recommendedName>
</protein>
<dbReference type="FunFam" id="3.90.70.10:FF:000031">
    <property type="entry name" value="Cathepsin B"/>
    <property type="match status" value="1"/>
</dbReference>
<evidence type="ECO:0000259" key="10">
    <source>
        <dbReference type="SMART" id="SM00645"/>
    </source>
</evidence>
<evidence type="ECO:0000256" key="8">
    <source>
        <dbReference type="ARBA" id="ARBA00055576"/>
    </source>
</evidence>
<evidence type="ECO:0000256" key="4">
    <source>
        <dbReference type="ARBA" id="ARBA00022801"/>
    </source>
</evidence>